<sequence>MRQTKVENQRHHILQFLQFLLSFLPRIHPTRTTRSIFPIPAVTDPVTLGICPSTAAVARKVETARFGSIQGHQNIDFALPNGYSAAPGGLLLRSTRVAGAGLHLHPISSSSRLPPTVPDAFVPPRSTPSSSPLLSSPSPAPSTPLPSTQGVRLRAQTVSDLLVITTSHLVAG</sequence>
<feature type="compositionally biased region" description="Low complexity" evidence="1">
    <location>
        <begin position="123"/>
        <end position="137"/>
    </location>
</feature>
<evidence type="ECO:0000313" key="2">
    <source>
        <dbReference type="EMBL" id="PWY74377.1"/>
    </source>
</evidence>
<keyword evidence="3" id="KW-1185">Reference proteome</keyword>
<dbReference type="GeneID" id="37060067"/>
<dbReference type="EMBL" id="MSFL01000023">
    <property type="protein sequence ID" value="PWY74377.1"/>
    <property type="molecule type" value="Genomic_DNA"/>
</dbReference>
<evidence type="ECO:0000256" key="1">
    <source>
        <dbReference type="SAM" id="MobiDB-lite"/>
    </source>
</evidence>
<proteinExistence type="predicted"/>
<protein>
    <submittedName>
        <fullName evidence="2">Uncharacterized protein</fullName>
    </submittedName>
</protein>
<name>A0A317VMR6_9EURO</name>
<reference evidence="2 3" key="1">
    <citation type="submission" date="2016-12" db="EMBL/GenBank/DDBJ databases">
        <title>The genomes of Aspergillus section Nigri reveals drivers in fungal speciation.</title>
        <authorList>
            <consortium name="DOE Joint Genome Institute"/>
            <person name="Vesth T.C."/>
            <person name="Nybo J."/>
            <person name="Theobald S."/>
            <person name="Brandl J."/>
            <person name="Frisvad J.C."/>
            <person name="Nielsen K.F."/>
            <person name="Lyhne E.K."/>
            <person name="Kogle M.E."/>
            <person name="Kuo A."/>
            <person name="Riley R."/>
            <person name="Clum A."/>
            <person name="Nolan M."/>
            <person name="Lipzen A."/>
            <person name="Salamov A."/>
            <person name="Henrissat B."/>
            <person name="Wiebenga A."/>
            <person name="De Vries R.P."/>
            <person name="Grigoriev I.V."/>
            <person name="Mortensen U.H."/>
            <person name="Andersen M.R."/>
            <person name="Baker S.E."/>
        </authorList>
    </citation>
    <scope>NUCLEOTIDE SEQUENCE [LARGE SCALE GENOMIC DNA]</scope>
    <source>
        <strain evidence="2 3">CBS 117.55</strain>
    </source>
</reference>
<comment type="caution">
    <text evidence="2">The sequence shown here is derived from an EMBL/GenBank/DDBJ whole genome shotgun (WGS) entry which is preliminary data.</text>
</comment>
<evidence type="ECO:0000313" key="3">
    <source>
        <dbReference type="Proteomes" id="UP000247233"/>
    </source>
</evidence>
<accession>A0A317VMR6</accession>
<feature type="region of interest" description="Disordered" evidence="1">
    <location>
        <begin position="108"/>
        <end position="151"/>
    </location>
</feature>
<dbReference type="Proteomes" id="UP000247233">
    <property type="component" value="Unassembled WGS sequence"/>
</dbReference>
<gene>
    <name evidence="2" type="ORF">BO70DRAFT_105400</name>
</gene>
<dbReference type="VEuPathDB" id="FungiDB:BO70DRAFT_105400"/>
<dbReference type="AlphaFoldDB" id="A0A317VMR6"/>
<dbReference type="RefSeq" id="XP_025397024.1">
    <property type="nucleotide sequence ID" value="XM_025537830.1"/>
</dbReference>
<organism evidence="2 3">
    <name type="scientific">Aspergillus heteromorphus CBS 117.55</name>
    <dbReference type="NCBI Taxonomy" id="1448321"/>
    <lineage>
        <taxon>Eukaryota</taxon>
        <taxon>Fungi</taxon>
        <taxon>Dikarya</taxon>
        <taxon>Ascomycota</taxon>
        <taxon>Pezizomycotina</taxon>
        <taxon>Eurotiomycetes</taxon>
        <taxon>Eurotiomycetidae</taxon>
        <taxon>Eurotiales</taxon>
        <taxon>Aspergillaceae</taxon>
        <taxon>Aspergillus</taxon>
        <taxon>Aspergillus subgen. Circumdati</taxon>
    </lineage>
</organism>